<gene>
    <name evidence="1" type="ORF">EUTSA_v10019752mg</name>
</gene>
<evidence type="ECO:0000313" key="1">
    <source>
        <dbReference type="EMBL" id="ESQ27595.1"/>
    </source>
</evidence>
<reference evidence="1 2" key="1">
    <citation type="journal article" date="2013" name="Front. Plant Sci.">
        <title>The Reference Genome of the Halophytic Plant Eutrema salsugineum.</title>
        <authorList>
            <person name="Yang R."/>
            <person name="Jarvis D.E."/>
            <person name="Chen H."/>
            <person name="Beilstein M.A."/>
            <person name="Grimwood J."/>
            <person name="Jenkins J."/>
            <person name="Shu S."/>
            <person name="Prochnik S."/>
            <person name="Xin M."/>
            <person name="Ma C."/>
            <person name="Schmutz J."/>
            <person name="Wing R.A."/>
            <person name="Mitchell-Olds T."/>
            <person name="Schumaker K.S."/>
            <person name="Wang X."/>
        </authorList>
    </citation>
    <scope>NUCLEOTIDE SEQUENCE [LARGE SCALE GENOMIC DNA]</scope>
</reference>
<dbReference type="AlphaFoldDB" id="V4JQV8"/>
<sequence length="45" mass="5356">MIDFGWCRSTVVSAVYPPPEDFVFVHRFSVMNLDFRVLTQLFRTM</sequence>
<evidence type="ECO:0000313" key="2">
    <source>
        <dbReference type="Proteomes" id="UP000030689"/>
    </source>
</evidence>
<keyword evidence="2" id="KW-1185">Reference proteome</keyword>
<dbReference type="Gramene" id="ESQ27595">
    <property type="protein sequence ID" value="ESQ27595"/>
    <property type="gene ID" value="EUTSA_v10019752mg"/>
</dbReference>
<proteinExistence type="predicted"/>
<dbReference type="Proteomes" id="UP000030689">
    <property type="component" value="Unassembled WGS sequence"/>
</dbReference>
<dbReference type="EMBL" id="KI517953">
    <property type="protein sequence ID" value="ESQ27595.1"/>
    <property type="molecule type" value="Genomic_DNA"/>
</dbReference>
<dbReference type="KEGG" id="eus:EUTSA_v10019752mg"/>
<organism evidence="1 2">
    <name type="scientific">Eutrema salsugineum</name>
    <name type="common">Saltwater cress</name>
    <name type="synonym">Sisymbrium salsugineum</name>
    <dbReference type="NCBI Taxonomy" id="72664"/>
    <lineage>
        <taxon>Eukaryota</taxon>
        <taxon>Viridiplantae</taxon>
        <taxon>Streptophyta</taxon>
        <taxon>Embryophyta</taxon>
        <taxon>Tracheophyta</taxon>
        <taxon>Spermatophyta</taxon>
        <taxon>Magnoliopsida</taxon>
        <taxon>eudicotyledons</taxon>
        <taxon>Gunneridae</taxon>
        <taxon>Pentapetalae</taxon>
        <taxon>rosids</taxon>
        <taxon>malvids</taxon>
        <taxon>Brassicales</taxon>
        <taxon>Brassicaceae</taxon>
        <taxon>Eutremeae</taxon>
        <taxon>Eutrema</taxon>
    </lineage>
</organism>
<accession>V4JQV8</accession>
<protein>
    <submittedName>
        <fullName evidence="1">Uncharacterized protein</fullName>
    </submittedName>
</protein>
<name>V4JQV8_EUTSA</name>